<comment type="caution">
    <text evidence="5">The sequence shown here is derived from an EMBL/GenBank/DDBJ whole genome shotgun (WGS) entry which is preliminary data.</text>
</comment>
<name>A0A931PT04_FIMGI</name>
<feature type="binding site" evidence="3">
    <location>
        <position position="61"/>
    </location>
    <ligand>
        <name>a divalent metal cation</name>
        <dbReference type="ChEBI" id="CHEBI:60240"/>
    </ligand>
</feature>
<comment type="similarity">
    <text evidence="1">Belongs to the DinB family.</text>
</comment>
<evidence type="ECO:0000256" key="2">
    <source>
        <dbReference type="ARBA" id="ARBA00022723"/>
    </source>
</evidence>
<evidence type="ECO:0000256" key="1">
    <source>
        <dbReference type="ARBA" id="ARBA00008635"/>
    </source>
</evidence>
<dbReference type="EMBL" id="JACOSL010000013">
    <property type="protein sequence ID" value="MBI1755849.1"/>
    <property type="molecule type" value="Genomic_DNA"/>
</dbReference>
<dbReference type="Proteomes" id="UP000727962">
    <property type="component" value="Unassembled WGS sequence"/>
</dbReference>
<dbReference type="PANTHER" id="PTHR37302">
    <property type="entry name" value="SLR1116 PROTEIN"/>
    <property type="match status" value="1"/>
</dbReference>
<evidence type="ECO:0000313" key="5">
    <source>
        <dbReference type="EMBL" id="MBI1755849.1"/>
    </source>
</evidence>
<dbReference type="SUPFAM" id="SSF109854">
    <property type="entry name" value="DinB/YfiT-like putative metalloenzymes"/>
    <property type="match status" value="1"/>
</dbReference>
<feature type="binding site" evidence="3">
    <location>
        <position position="156"/>
    </location>
    <ligand>
        <name>a divalent metal cation</name>
        <dbReference type="ChEBI" id="CHEBI:60240"/>
    </ligand>
</feature>
<feature type="binding site" evidence="3">
    <location>
        <position position="160"/>
    </location>
    <ligand>
        <name>a divalent metal cation</name>
        <dbReference type="ChEBI" id="CHEBI:60240"/>
    </ligand>
</feature>
<sequence length="178" mass="19886">MASKLYDVAPLAGLDPAYGLMGAMLEDGTREWLEEAGRIPAEAIGWQPTPGGHSIGAVMLHIIDVEAYWIEQVSLGRELSPEELRELMSEETKQYQGQWPAPPPKPWSWYVQLQQRYRRRTMESLKSLGDPASVVHGKSSPTGFTLRWILSHVVQHEAYHGGQIVLLKALWEQRGGGG</sequence>
<dbReference type="PANTHER" id="PTHR37302:SF3">
    <property type="entry name" value="DAMAGE-INDUCIBLE PROTEIN DINB"/>
    <property type="match status" value="1"/>
</dbReference>
<dbReference type="GO" id="GO:0046872">
    <property type="term" value="F:metal ion binding"/>
    <property type="evidence" value="ECO:0007669"/>
    <property type="project" value="UniProtKB-KW"/>
</dbReference>
<reference evidence="5" key="1">
    <citation type="submission" date="2020-07" db="EMBL/GenBank/DDBJ databases">
        <title>Huge and variable diversity of episymbiotic CPR bacteria and DPANN archaea in groundwater ecosystems.</title>
        <authorList>
            <person name="He C.Y."/>
            <person name="Keren R."/>
            <person name="Whittaker M."/>
            <person name="Farag I.F."/>
            <person name="Doudna J."/>
            <person name="Cate J.H.D."/>
            <person name="Banfield J.F."/>
        </authorList>
    </citation>
    <scope>NUCLEOTIDE SEQUENCE</scope>
    <source>
        <strain evidence="5">NC_groundwater_17_Pr7_B-0.1um_64_12</strain>
    </source>
</reference>
<dbReference type="InterPro" id="IPR007837">
    <property type="entry name" value="DinB"/>
</dbReference>
<dbReference type="Gene3D" id="1.20.120.450">
    <property type="entry name" value="dinb family like domain"/>
    <property type="match status" value="1"/>
</dbReference>
<dbReference type="InterPro" id="IPR024775">
    <property type="entry name" value="DinB-like"/>
</dbReference>
<dbReference type="Pfam" id="PF12867">
    <property type="entry name" value="DinB_2"/>
    <property type="match status" value="1"/>
</dbReference>
<dbReference type="InterPro" id="IPR034660">
    <property type="entry name" value="DinB/YfiT-like"/>
</dbReference>
<protein>
    <submittedName>
        <fullName evidence="5">DinB family protein</fullName>
    </submittedName>
</protein>
<evidence type="ECO:0000259" key="4">
    <source>
        <dbReference type="Pfam" id="PF12867"/>
    </source>
</evidence>
<evidence type="ECO:0000313" key="6">
    <source>
        <dbReference type="Proteomes" id="UP000727962"/>
    </source>
</evidence>
<evidence type="ECO:0000256" key="3">
    <source>
        <dbReference type="PIRSR" id="PIRSR607837-1"/>
    </source>
</evidence>
<dbReference type="AlphaFoldDB" id="A0A931PT04"/>
<keyword evidence="2 3" id="KW-0479">Metal-binding</keyword>
<accession>A0A931PT04</accession>
<proteinExistence type="inferred from homology"/>
<gene>
    <name evidence="5" type="ORF">HYR64_01925</name>
</gene>
<feature type="domain" description="DinB-like" evidence="4">
    <location>
        <begin position="25"/>
        <end position="164"/>
    </location>
</feature>
<organism evidence="5 6">
    <name type="scientific">Fimbriimonas ginsengisoli</name>
    <dbReference type="NCBI Taxonomy" id="1005039"/>
    <lineage>
        <taxon>Bacteria</taxon>
        <taxon>Bacillati</taxon>
        <taxon>Armatimonadota</taxon>
        <taxon>Fimbriimonadia</taxon>
        <taxon>Fimbriimonadales</taxon>
        <taxon>Fimbriimonadaceae</taxon>
        <taxon>Fimbriimonas</taxon>
    </lineage>
</organism>